<dbReference type="FunFam" id="3.30.70.240:FF:000002">
    <property type="entry name" value="GTP-binding protein TypA"/>
    <property type="match status" value="1"/>
</dbReference>
<dbReference type="PANTHER" id="PTHR42908:SF8">
    <property type="entry name" value="TR-TYPE G DOMAIN-CONTAINING PROTEIN"/>
    <property type="match status" value="1"/>
</dbReference>
<dbReference type="NCBIfam" id="TIGR01394">
    <property type="entry name" value="TypA_BipA"/>
    <property type="match status" value="1"/>
</dbReference>
<dbReference type="GO" id="GO:0005525">
    <property type="term" value="F:GTP binding"/>
    <property type="evidence" value="ECO:0007669"/>
    <property type="project" value="InterPro"/>
</dbReference>
<dbReference type="InterPro" id="IPR004161">
    <property type="entry name" value="EFTu-like_2"/>
</dbReference>
<dbReference type="OrthoDB" id="364892at2759"/>
<dbReference type="Pfam" id="PF03144">
    <property type="entry name" value="GTP_EFTU_D2"/>
    <property type="match status" value="1"/>
</dbReference>
<dbReference type="CDD" id="cd03710">
    <property type="entry name" value="BipA_TypA_C"/>
    <property type="match status" value="1"/>
</dbReference>
<dbReference type="Pfam" id="PF21018">
    <property type="entry name" value="BipA_C"/>
    <property type="match status" value="1"/>
</dbReference>
<dbReference type="InterPro" id="IPR006298">
    <property type="entry name" value="BipA"/>
</dbReference>
<dbReference type="InterPro" id="IPR031157">
    <property type="entry name" value="G_TR_CS"/>
</dbReference>
<dbReference type="FunFam" id="3.40.50.300:FF:000055">
    <property type="entry name" value="GTP-binding protein TypA"/>
    <property type="match status" value="1"/>
</dbReference>
<dbReference type="InterPro" id="IPR047042">
    <property type="entry name" value="BipA_II"/>
</dbReference>
<dbReference type="OMA" id="MEVYKGQ"/>
<dbReference type="InterPro" id="IPR009000">
    <property type="entry name" value="Transl_B-barrel_sf"/>
</dbReference>
<dbReference type="Gene3D" id="2.40.50.250">
    <property type="entry name" value="bipa protein"/>
    <property type="match status" value="1"/>
</dbReference>
<dbReference type="STRING" id="105231.A0A1Y1HS17"/>
<dbReference type="GO" id="GO:0003924">
    <property type="term" value="F:GTPase activity"/>
    <property type="evidence" value="ECO:0000318"/>
    <property type="project" value="GO_Central"/>
</dbReference>
<dbReference type="GO" id="GO:1990904">
    <property type="term" value="C:ribonucleoprotein complex"/>
    <property type="evidence" value="ECO:0000318"/>
    <property type="project" value="GO_Central"/>
</dbReference>
<dbReference type="InterPro" id="IPR048876">
    <property type="entry name" value="BipA_C"/>
</dbReference>
<dbReference type="PRINTS" id="PR00315">
    <property type="entry name" value="ELONGATNFCT"/>
</dbReference>
<organism evidence="2 3">
    <name type="scientific">Klebsormidium nitens</name>
    <name type="common">Green alga</name>
    <name type="synonym">Ulothrix nitens</name>
    <dbReference type="NCBI Taxonomy" id="105231"/>
    <lineage>
        <taxon>Eukaryota</taxon>
        <taxon>Viridiplantae</taxon>
        <taxon>Streptophyta</taxon>
        <taxon>Klebsormidiophyceae</taxon>
        <taxon>Klebsormidiales</taxon>
        <taxon>Klebsormidiaceae</taxon>
        <taxon>Klebsormidium</taxon>
    </lineage>
</organism>
<dbReference type="FunFam" id="2.40.30.10:FF:000016">
    <property type="entry name" value="GTP-binding protein TypA"/>
    <property type="match status" value="1"/>
</dbReference>
<dbReference type="AlphaFoldDB" id="A0A1Y1HS17"/>
<proteinExistence type="predicted"/>
<evidence type="ECO:0000259" key="1">
    <source>
        <dbReference type="PROSITE" id="PS51722"/>
    </source>
</evidence>
<dbReference type="CDD" id="cd03691">
    <property type="entry name" value="BipA_TypA_II"/>
    <property type="match status" value="1"/>
</dbReference>
<feature type="domain" description="Tr-type G" evidence="1">
    <location>
        <begin position="111"/>
        <end position="306"/>
    </location>
</feature>
<dbReference type="EMBL" id="DF237014">
    <property type="protein sequence ID" value="GAQ80893.1"/>
    <property type="molecule type" value="Genomic_DNA"/>
</dbReference>
<dbReference type="CDD" id="cd16263">
    <property type="entry name" value="BipA_III"/>
    <property type="match status" value="1"/>
</dbReference>
<dbReference type="InterPro" id="IPR047041">
    <property type="entry name" value="BipA_GTP-bd_dom"/>
</dbReference>
<dbReference type="SUPFAM" id="SSF54980">
    <property type="entry name" value="EF-G C-terminal domain-like"/>
    <property type="match status" value="2"/>
</dbReference>
<name>A0A1Y1HS17_KLENI</name>
<reference evidence="2 3" key="1">
    <citation type="journal article" date="2014" name="Nat. Commun.">
        <title>Klebsormidium flaccidum genome reveals primary factors for plant terrestrial adaptation.</title>
        <authorList>
            <person name="Hori K."/>
            <person name="Maruyama F."/>
            <person name="Fujisawa T."/>
            <person name="Togashi T."/>
            <person name="Yamamoto N."/>
            <person name="Seo M."/>
            <person name="Sato S."/>
            <person name="Yamada T."/>
            <person name="Mori H."/>
            <person name="Tajima N."/>
            <person name="Moriyama T."/>
            <person name="Ikeuchi M."/>
            <person name="Watanabe M."/>
            <person name="Wada H."/>
            <person name="Kobayashi K."/>
            <person name="Saito M."/>
            <person name="Masuda T."/>
            <person name="Sasaki-Sekimoto Y."/>
            <person name="Mashiguchi K."/>
            <person name="Awai K."/>
            <person name="Shimojima M."/>
            <person name="Masuda S."/>
            <person name="Iwai M."/>
            <person name="Nobusawa T."/>
            <person name="Narise T."/>
            <person name="Kondo S."/>
            <person name="Saito H."/>
            <person name="Sato R."/>
            <person name="Murakawa M."/>
            <person name="Ihara Y."/>
            <person name="Oshima-Yamada Y."/>
            <person name="Ohtaka K."/>
            <person name="Satoh M."/>
            <person name="Sonobe K."/>
            <person name="Ishii M."/>
            <person name="Ohtani R."/>
            <person name="Kanamori-Sato M."/>
            <person name="Honoki R."/>
            <person name="Miyazaki D."/>
            <person name="Mochizuki H."/>
            <person name="Umetsu J."/>
            <person name="Higashi K."/>
            <person name="Shibata D."/>
            <person name="Kamiya Y."/>
            <person name="Sato N."/>
            <person name="Nakamura Y."/>
            <person name="Tabata S."/>
            <person name="Ida S."/>
            <person name="Kurokawa K."/>
            <person name="Ohta H."/>
        </authorList>
    </citation>
    <scope>NUCLEOTIDE SEQUENCE [LARGE SCALE GENOMIC DNA]</scope>
    <source>
        <strain evidence="2 3">NIES-2285</strain>
    </source>
</reference>
<dbReference type="InterPro" id="IPR035647">
    <property type="entry name" value="EFG_III/V"/>
</dbReference>
<dbReference type="Pfam" id="PF00009">
    <property type="entry name" value="GTP_EFTU"/>
    <property type="match status" value="1"/>
</dbReference>
<dbReference type="GO" id="GO:0009409">
    <property type="term" value="P:response to cold"/>
    <property type="evidence" value="ECO:0007669"/>
    <property type="project" value="UniProtKB-ARBA"/>
</dbReference>
<dbReference type="GO" id="GO:0042254">
    <property type="term" value="P:ribosome biogenesis"/>
    <property type="evidence" value="ECO:0007669"/>
    <property type="project" value="UniProtKB-ARBA"/>
</dbReference>
<dbReference type="InterPro" id="IPR047043">
    <property type="entry name" value="BipA_III"/>
</dbReference>
<dbReference type="PROSITE" id="PS51722">
    <property type="entry name" value="G_TR_2"/>
    <property type="match status" value="1"/>
</dbReference>
<sequence>MAASTASLAARASAGQALAGASSAASLARQTAVCPASAGLSWREGQSGAAPRMEKAELRGGFMGQALDSGARSERQFVRATRAAGVARATLAAPPADLEKDAASAKEKFRDDIRNIAIIAHVDHGKTTLVDSMLRQAKVFRTNQVVQERIMDSNDLERERGITILSKNTAITYKDTKINIIDTPGHADFGGEVERVLNMVDGVLLLVDSVEGPMPQTRFVLKKALELGKRVVVVVNKIDRTSARPAYVVDTTFELFCDLKATDEQCDFPVVYASGFQGIAGLDPSDMADNLEPLFETILRCVDPPKVNHNAPLQMLVTNLDYDEHKGRICIGRVAAGSVRKGDMVKICTPDDVCRIAAISEVFVYENFGKVSKDLVEAGDICAITGLGDVMIGQTIADRANGVALPTITVEEPTVRMSFNINTSPFAGQEGKFVTSRNLRDRLYREIERNLAMTVEDGETADSFIVSGRGTLHITILIENMRREGYEFMIGPPKVIFKEVDGQKREPYEECTVEVPEEYVGSVVDLLGKRKGVMMDLSTGMESMTVVKYRIPTRGLLGIRNALLTATRGTAVINTIFMEYGDLAGDLATRDNGSLVAFETGGVTSYALVSCQERGKLFVKPGLDVYRNQIVGIHQRPGDLQLNVCKKKAATNVRSNADVKVPLDAPIDMSLDDCVEYIQEDELVEVTPKSVRMCKNERMNTKRKN</sequence>
<dbReference type="InterPro" id="IPR035651">
    <property type="entry name" value="BipA_V"/>
</dbReference>
<gene>
    <name evidence="2" type="ORF">KFL_000650260</name>
</gene>
<dbReference type="Gene3D" id="3.30.70.870">
    <property type="entry name" value="Elongation Factor G (Translational Gtpase), domain 3"/>
    <property type="match status" value="1"/>
</dbReference>
<dbReference type="InterPro" id="IPR027417">
    <property type="entry name" value="P-loop_NTPase"/>
</dbReference>
<evidence type="ECO:0000313" key="2">
    <source>
        <dbReference type="EMBL" id="GAQ80893.1"/>
    </source>
</evidence>
<dbReference type="InterPro" id="IPR000640">
    <property type="entry name" value="EFG_V-like"/>
</dbReference>
<dbReference type="Gene3D" id="2.40.30.10">
    <property type="entry name" value="Translation factors"/>
    <property type="match status" value="1"/>
</dbReference>
<protein>
    <submittedName>
        <fullName evidence="2">Chloroplast translation factor EF-Tu</fullName>
    </submittedName>
</protein>
<dbReference type="CDD" id="cd01891">
    <property type="entry name" value="TypA_BipA"/>
    <property type="match status" value="1"/>
</dbReference>
<dbReference type="SUPFAM" id="SSF52540">
    <property type="entry name" value="P-loop containing nucleoside triphosphate hydrolases"/>
    <property type="match status" value="1"/>
</dbReference>
<dbReference type="FunFam" id="3.30.70.870:FF:000003">
    <property type="entry name" value="GTP-binding protein TypA"/>
    <property type="match status" value="1"/>
</dbReference>
<dbReference type="GO" id="GO:0010467">
    <property type="term" value="P:gene expression"/>
    <property type="evidence" value="ECO:0007669"/>
    <property type="project" value="UniProtKB-ARBA"/>
</dbReference>
<dbReference type="GO" id="GO:0005829">
    <property type="term" value="C:cytosol"/>
    <property type="evidence" value="ECO:0000318"/>
    <property type="project" value="GO_Central"/>
</dbReference>
<keyword evidence="3" id="KW-1185">Reference proteome</keyword>
<dbReference type="Gene3D" id="3.30.70.240">
    <property type="match status" value="1"/>
</dbReference>
<dbReference type="NCBIfam" id="TIGR00231">
    <property type="entry name" value="small_GTP"/>
    <property type="match status" value="1"/>
</dbReference>
<dbReference type="SMART" id="SM00838">
    <property type="entry name" value="EFG_C"/>
    <property type="match status" value="1"/>
</dbReference>
<dbReference type="Gene3D" id="3.40.50.300">
    <property type="entry name" value="P-loop containing nucleotide triphosphate hydrolases"/>
    <property type="match status" value="1"/>
</dbReference>
<evidence type="ECO:0000313" key="3">
    <source>
        <dbReference type="Proteomes" id="UP000054558"/>
    </source>
</evidence>
<dbReference type="InterPro" id="IPR000795">
    <property type="entry name" value="T_Tr_GTP-bd_dom"/>
</dbReference>
<dbReference type="PANTHER" id="PTHR42908">
    <property type="entry name" value="TRANSLATION ELONGATION FACTOR-RELATED"/>
    <property type="match status" value="1"/>
</dbReference>
<dbReference type="InterPro" id="IPR005225">
    <property type="entry name" value="Small_GTP-bd"/>
</dbReference>
<dbReference type="InterPro" id="IPR042116">
    <property type="entry name" value="TypA/BipA_C"/>
</dbReference>
<dbReference type="PROSITE" id="PS00301">
    <property type="entry name" value="G_TR_1"/>
    <property type="match status" value="1"/>
</dbReference>
<dbReference type="FunFam" id="2.40.50.250:FF:000001">
    <property type="entry name" value="GTP-binding protein TypA"/>
    <property type="match status" value="1"/>
</dbReference>
<dbReference type="SUPFAM" id="SSF50447">
    <property type="entry name" value="Translation proteins"/>
    <property type="match status" value="1"/>
</dbReference>
<dbReference type="Pfam" id="PF00679">
    <property type="entry name" value="EFG_C"/>
    <property type="match status" value="1"/>
</dbReference>
<accession>A0A1Y1HS17</accession>
<dbReference type="Proteomes" id="UP000054558">
    <property type="component" value="Unassembled WGS sequence"/>
</dbReference>